<dbReference type="Pfam" id="PF12833">
    <property type="entry name" value="HTH_18"/>
    <property type="match status" value="1"/>
</dbReference>
<sequence length="259" mass="29729">MVSSFSTISSIIIPHGQSLLINDSSRIILVVGSEVIEFQNREKSISCNSLAIRGQIKMINTSEKQVSVRAVIFSNELNYLIEPNTPLSFQDLGQQLLAAKIIDFCFSQTPPFNNQQIEQQLAELINNECINHLVKTQLNKNNKIDPRLIKINRYIRKYFEQPITLNTLAELIGCNPVYLSNTYKKVLGISPMQHLQKIRMDRAKELLLNENYSIGDITIKVGYLTISQFGVIFKKHFGQSPQEYRNHHLFNINQKMFTK</sequence>
<evidence type="ECO:0000313" key="5">
    <source>
        <dbReference type="EMBL" id="WHX50771.1"/>
    </source>
</evidence>
<keyword evidence="3" id="KW-0804">Transcription</keyword>
<dbReference type="PROSITE" id="PS00041">
    <property type="entry name" value="HTH_ARAC_FAMILY_1"/>
    <property type="match status" value="1"/>
</dbReference>
<evidence type="ECO:0000256" key="3">
    <source>
        <dbReference type="ARBA" id="ARBA00023163"/>
    </source>
</evidence>
<feature type="domain" description="HTH araC/xylS-type" evidence="4">
    <location>
        <begin position="149"/>
        <end position="247"/>
    </location>
</feature>
<keyword evidence="1" id="KW-0805">Transcription regulation</keyword>
<protein>
    <submittedName>
        <fullName evidence="5">AraC family transcriptional regulator</fullName>
    </submittedName>
</protein>
<dbReference type="InterPro" id="IPR018062">
    <property type="entry name" value="HTH_AraC-typ_CS"/>
</dbReference>
<dbReference type="Gene3D" id="1.10.10.60">
    <property type="entry name" value="Homeodomain-like"/>
    <property type="match status" value="2"/>
</dbReference>
<dbReference type="InterPro" id="IPR009057">
    <property type="entry name" value="Homeodomain-like_sf"/>
</dbReference>
<gene>
    <name evidence="5" type="ORF">QNH46_09040</name>
</gene>
<dbReference type="SUPFAM" id="SSF46689">
    <property type="entry name" value="Homeodomain-like"/>
    <property type="match status" value="2"/>
</dbReference>
<evidence type="ECO:0000256" key="2">
    <source>
        <dbReference type="ARBA" id="ARBA00023125"/>
    </source>
</evidence>
<dbReference type="PROSITE" id="PS01124">
    <property type="entry name" value="HTH_ARAC_FAMILY_2"/>
    <property type="match status" value="1"/>
</dbReference>
<proteinExistence type="predicted"/>
<evidence type="ECO:0000313" key="6">
    <source>
        <dbReference type="Proteomes" id="UP001177943"/>
    </source>
</evidence>
<evidence type="ECO:0000259" key="4">
    <source>
        <dbReference type="PROSITE" id="PS01124"/>
    </source>
</evidence>
<keyword evidence="2" id="KW-0238">DNA-binding</keyword>
<organism evidence="5 6">
    <name type="scientific">Paenibacillus woosongensis</name>
    <dbReference type="NCBI Taxonomy" id="307580"/>
    <lineage>
        <taxon>Bacteria</taxon>
        <taxon>Bacillati</taxon>
        <taxon>Bacillota</taxon>
        <taxon>Bacilli</taxon>
        <taxon>Bacillales</taxon>
        <taxon>Paenibacillaceae</taxon>
        <taxon>Paenibacillus</taxon>
    </lineage>
</organism>
<dbReference type="PANTHER" id="PTHR43280">
    <property type="entry name" value="ARAC-FAMILY TRANSCRIPTIONAL REGULATOR"/>
    <property type="match status" value="1"/>
</dbReference>
<dbReference type="Proteomes" id="UP001177943">
    <property type="component" value="Chromosome"/>
</dbReference>
<dbReference type="GO" id="GO:0003700">
    <property type="term" value="F:DNA-binding transcription factor activity"/>
    <property type="evidence" value="ECO:0007669"/>
    <property type="project" value="InterPro"/>
</dbReference>
<dbReference type="AlphaFoldDB" id="A0AA95L2M0"/>
<evidence type="ECO:0000256" key="1">
    <source>
        <dbReference type="ARBA" id="ARBA00023015"/>
    </source>
</evidence>
<reference evidence="5" key="1">
    <citation type="submission" date="2023-05" db="EMBL/GenBank/DDBJ databases">
        <title>Comparative genomics of Bacillaceae isolates and their secondary metabolite potential.</title>
        <authorList>
            <person name="Song L."/>
            <person name="Nielsen L.J."/>
            <person name="Mohite O."/>
            <person name="Xu X."/>
            <person name="Weber T."/>
            <person name="Kovacs A.T."/>
        </authorList>
    </citation>
    <scope>NUCLEOTIDE SEQUENCE</scope>
    <source>
        <strain evidence="5">B2_4</strain>
    </source>
</reference>
<dbReference type="PRINTS" id="PR00032">
    <property type="entry name" value="HTHARAC"/>
</dbReference>
<dbReference type="GO" id="GO:0043565">
    <property type="term" value="F:sequence-specific DNA binding"/>
    <property type="evidence" value="ECO:0007669"/>
    <property type="project" value="InterPro"/>
</dbReference>
<dbReference type="PANTHER" id="PTHR43280:SF2">
    <property type="entry name" value="HTH-TYPE TRANSCRIPTIONAL REGULATOR EXSA"/>
    <property type="match status" value="1"/>
</dbReference>
<dbReference type="KEGG" id="pwn:QNH46_09040"/>
<dbReference type="InterPro" id="IPR018060">
    <property type="entry name" value="HTH_AraC"/>
</dbReference>
<dbReference type="EMBL" id="CP126084">
    <property type="protein sequence ID" value="WHX50771.1"/>
    <property type="molecule type" value="Genomic_DNA"/>
</dbReference>
<dbReference type="InterPro" id="IPR020449">
    <property type="entry name" value="Tscrpt_reg_AraC-type_HTH"/>
</dbReference>
<dbReference type="RefSeq" id="WP_283927803.1">
    <property type="nucleotide sequence ID" value="NZ_CP126084.1"/>
</dbReference>
<name>A0AA95L2M0_9BACL</name>
<accession>A0AA95L2M0</accession>
<dbReference type="SMART" id="SM00342">
    <property type="entry name" value="HTH_ARAC"/>
    <property type="match status" value="1"/>
</dbReference>